<comment type="catalytic activity">
    <reaction evidence="7">
        <text>L-threonyl-[protein] + ATP = O-phospho-L-threonyl-[protein] + ADP + H(+)</text>
        <dbReference type="Rhea" id="RHEA:46608"/>
        <dbReference type="Rhea" id="RHEA-COMP:11060"/>
        <dbReference type="Rhea" id="RHEA-COMP:11605"/>
        <dbReference type="ChEBI" id="CHEBI:15378"/>
        <dbReference type="ChEBI" id="CHEBI:30013"/>
        <dbReference type="ChEBI" id="CHEBI:30616"/>
        <dbReference type="ChEBI" id="CHEBI:61977"/>
        <dbReference type="ChEBI" id="CHEBI:456216"/>
        <dbReference type="EC" id="2.7.11.1"/>
    </reaction>
</comment>
<dbReference type="PROSITE" id="PS00108">
    <property type="entry name" value="PROTEIN_KINASE_ST"/>
    <property type="match status" value="1"/>
</dbReference>
<dbReference type="InterPro" id="IPR017441">
    <property type="entry name" value="Protein_kinase_ATP_BS"/>
</dbReference>
<dbReference type="PANTHER" id="PTHR24356:SF1">
    <property type="entry name" value="SERINE_THREONINE-PROTEIN KINASE GREATWALL"/>
    <property type="match status" value="1"/>
</dbReference>
<evidence type="ECO:0000256" key="2">
    <source>
        <dbReference type="ARBA" id="ARBA00022527"/>
    </source>
</evidence>
<evidence type="ECO:0000256" key="3">
    <source>
        <dbReference type="ARBA" id="ARBA00022679"/>
    </source>
</evidence>
<proteinExistence type="inferred from homology"/>
<dbReference type="CDD" id="cd05123">
    <property type="entry name" value="STKc_AGC"/>
    <property type="match status" value="1"/>
</dbReference>
<keyword evidence="2 10" id="KW-0723">Serine/threonine-protein kinase</keyword>
<name>A0A1Y1S777_9MICR</name>
<dbReference type="VEuPathDB" id="MicrosporidiaDB:ECANGB1_1255"/>
<keyword evidence="5" id="KW-0418">Kinase</keyword>
<evidence type="ECO:0000256" key="5">
    <source>
        <dbReference type="ARBA" id="ARBA00022777"/>
    </source>
</evidence>
<dbReference type="PROSITE" id="PS50011">
    <property type="entry name" value="PROTEIN_KINASE_DOM"/>
    <property type="match status" value="1"/>
</dbReference>
<dbReference type="Proteomes" id="UP000192639">
    <property type="component" value="Unassembled WGS sequence"/>
</dbReference>
<keyword evidence="4 9" id="KW-0547">Nucleotide-binding</keyword>
<dbReference type="InterPro" id="IPR000719">
    <property type="entry name" value="Prot_kinase_dom"/>
</dbReference>
<dbReference type="AlphaFoldDB" id="A0A1Y1S777"/>
<keyword evidence="6 9" id="KW-0067">ATP-binding</keyword>
<dbReference type="InterPro" id="IPR045270">
    <property type="entry name" value="STKc_AGC"/>
</dbReference>
<dbReference type="PANTHER" id="PTHR24356">
    <property type="entry name" value="SERINE/THREONINE-PROTEIN KINASE"/>
    <property type="match status" value="1"/>
</dbReference>
<dbReference type="FunFam" id="1.10.510.10:FF:000210">
    <property type="entry name" value="Non-specific serine/threonine protein kinase"/>
    <property type="match status" value="1"/>
</dbReference>
<keyword evidence="13" id="KW-1185">Reference proteome</keyword>
<evidence type="ECO:0000313" key="12">
    <source>
        <dbReference type="EMBL" id="ORD94021.1"/>
    </source>
</evidence>
<reference evidence="12 13" key="1">
    <citation type="journal article" date="2017" name="Environ. Microbiol.">
        <title>Decay of the glycolytic pathway and adaptation to intranuclear parasitism within Enterocytozoonidae microsporidia.</title>
        <authorList>
            <person name="Wiredu Boakye D."/>
            <person name="Jaroenlak P."/>
            <person name="Prachumwat A."/>
            <person name="Williams T.A."/>
            <person name="Bateman K.S."/>
            <person name="Itsathitphaisarn O."/>
            <person name="Sritunyalucksana K."/>
            <person name="Paszkiewicz K.H."/>
            <person name="Moore K.A."/>
            <person name="Stentiford G.D."/>
            <person name="Williams B.A."/>
        </authorList>
    </citation>
    <scope>NUCLEOTIDE SEQUENCE [LARGE SCALE GENOMIC DNA]</scope>
    <source>
        <strain evidence="12 13">GB1</strain>
    </source>
</reference>
<evidence type="ECO:0000313" key="13">
    <source>
        <dbReference type="Proteomes" id="UP000192639"/>
    </source>
</evidence>
<evidence type="ECO:0000256" key="6">
    <source>
        <dbReference type="ARBA" id="ARBA00022840"/>
    </source>
</evidence>
<evidence type="ECO:0000256" key="8">
    <source>
        <dbReference type="ARBA" id="ARBA00048679"/>
    </source>
</evidence>
<keyword evidence="3" id="KW-0808">Transferase</keyword>
<dbReference type="SMART" id="SM00220">
    <property type="entry name" value="S_TKc"/>
    <property type="match status" value="1"/>
</dbReference>
<evidence type="ECO:0000259" key="11">
    <source>
        <dbReference type="PROSITE" id="PS50011"/>
    </source>
</evidence>
<evidence type="ECO:0000256" key="4">
    <source>
        <dbReference type="ARBA" id="ARBA00022741"/>
    </source>
</evidence>
<gene>
    <name evidence="12" type="primary">AKT1</name>
    <name evidence="12" type="ORF">ECANGB1_1255</name>
</gene>
<evidence type="ECO:0000256" key="1">
    <source>
        <dbReference type="ARBA" id="ARBA00012513"/>
    </source>
</evidence>
<dbReference type="EMBL" id="LWDP01000035">
    <property type="protein sequence ID" value="ORD94021.1"/>
    <property type="molecule type" value="Genomic_DNA"/>
</dbReference>
<dbReference type="PROSITE" id="PS00107">
    <property type="entry name" value="PROTEIN_KINASE_ATP"/>
    <property type="match status" value="1"/>
</dbReference>
<dbReference type="OrthoDB" id="63267at2759"/>
<dbReference type="Pfam" id="PF00069">
    <property type="entry name" value="Pkinase"/>
    <property type="match status" value="1"/>
</dbReference>
<dbReference type="GO" id="GO:0004674">
    <property type="term" value="F:protein serine/threonine kinase activity"/>
    <property type="evidence" value="ECO:0007669"/>
    <property type="project" value="UniProtKB-KW"/>
</dbReference>
<evidence type="ECO:0000256" key="10">
    <source>
        <dbReference type="RuleBase" id="RU000304"/>
    </source>
</evidence>
<dbReference type="Gene3D" id="3.30.200.20">
    <property type="entry name" value="Phosphorylase Kinase, domain 1"/>
    <property type="match status" value="1"/>
</dbReference>
<protein>
    <recommendedName>
        <fullName evidence="1">non-specific serine/threonine protein kinase</fullName>
        <ecNumber evidence="1">2.7.11.1</ecNumber>
    </recommendedName>
</protein>
<dbReference type="InterPro" id="IPR008271">
    <property type="entry name" value="Ser/Thr_kinase_AS"/>
</dbReference>
<evidence type="ECO:0000256" key="7">
    <source>
        <dbReference type="ARBA" id="ARBA00047899"/>
    </source>
</evidence>
<feature type="binding site" evidence="9">
    <location>
        <position position="38"/>
    </location>
    <ligand>
        <name>ATP</name>
        <dbReference type="ChEBI" id="CHEBI:30616"/>
    </ligand>
</feature>
<dbReference type="InterPro" id="IPR011009">
    <property type="entry name" value="Kinase-like_dom_sf"/>
</dbReference>
<dbReference type="GO" id="GO:0035556">
    <property type="term" value="P:intracellular signal transduction"/>
    <property type="evidence" value="ECO:0007669"/>
    <property type="project" value="TreeGrafter"/>
</dbReference>
<evidence type="ECO:0000256" key="9">
    <source>
        <dbReference type="PROSITE-ProRule" id="PRU10141"/>
    </source>
</evidence>
<accession>A0A1Y1S777</accession>
<dbReference type="EC" id="2.7.11.1" evidence="1"/>
<comment type="catalytic activity">
    <reaction evidence="8">
        <text>L-seryl-[protein] + ATP = O-phospho-L-seryl-[protein] + ADP + H(+)</text>
        <dbReference type="Rhea" id="RHEA:17989"/>
        <dbReference type="Rhea" id="RHEA-COMP:9863"/>
        <dbReference type="Rhea" id="RHEA-COMP:11604"/>
        <dbReference type="ChEBI" id="CHEBI:15378"/>
        <dbReference type="ChEBI" id="CHEBI:29999"/>
        <dbReference type="ChEBI" id="CHEBI:30616"/>
        <dbReference type="ChEBI" id="CHEBI:83421"/>
        <dbReference type="ChEBI" id="CHEBI:456216"/>
        <dbReference type="EC" id="2.7.11.1"/>
    </reaction>
</comment>
<dbReference type="InterPro" id="IPR050236">
    <property type="entry name" value="Ser_Thr_kinase_AGC"/>
</dbReference>
<dbReference type="GO" id="GO:0005524">
    <property type="term" value="F:ATP binding"/>
    <property type="evidence" value="ECO:0007669"/>
    <property type="project" value="UniProtKB-UniRule"/>
</dbReference>
<dbReference type="Gene3D" id="1.10.510.10">
    <property type="entry name" value="Transferase(Phosphotransferase) domain 1"/>
    <property type="match status" value="1"/>
</dbReference>
<feature type="domain" description="Protein kinase" evidence="11">
    <location>
        <begin position="9"/>
        <end position="267"/>
    </location>
</feature>
<organism evidence="12 13">
    <name type="scientific">Enterospora canceri</name>
    <dbReference type="NCBI Taxonomy" id="1081671"/>
    <lineage>
        <taxon>Eukaryota</taxon>
        <taxon>Fungi</taxon>
        <taxon>Fungi incertae sedis</taxon>
        <taxon>Microsporidia</taxon>
        <taxon>Enterocytozoonidae</taxon>
        <taxon>Enterospora</taxon>
    </lineage>
</organism>
<comment type="caution">
    <text evidence="12">The sequence shown here is derived from an EMBL/GenBank/DDBJ whole genome shotgun (WGS) entry which is preliminary data.</text>
</comment>
<dbReference type="SUPFAM" id="SSF56112">
    <property type="entry name" value="Protein kinase-like (PK-like)"/>
    <property type="match status" value="1"/>
</dbReference>
<comment type="similarity">
    <text evidence="10">Belongs to the protein kinase superfamily.</text>
</comment>
<sequence length="319" mass="36273">MNVKSIDEFSLIKLVGEGAFSKVVFAVHKETETEVAFKIMHKESLAGCFDEKRVETEKRVLDAVGAFKSPLLNKLLFFYQDASRIFFGLEFCCGGDLLTYFMRNSRVPERQIRQYASEIVIGLCVLHQNRIAYRDLKLDNILLDKTGHIKLCDFGLARTEMDADSTAFTFCGTPDTMAPELFRQTGYRRDVDYWALGVVVYEMFHRRPPFAAPTMRKLAKCVCEHEVKIEAEMSPEARDFVTRLLEKDPMMRLGQGGPDELKRHPWFADVVWDDVIHATNHVYHVPTGAAKIDKSQRINLPFTVAMSGSSGVIDDDIEG</sequence>